<dbReference type="SUPFAM" id="SSF55154">
    <property type="entry name" value="CYTH-like phosphatases"/>
    <property type="match status" value="1"/>
</dbReference>
<dbReference type="Pfam" id="PF01928">
    <property type="entry name" value="CYTH"/>
    <property type="match status" value="1"/>
</dbReference>
<dbReference type="PROSITE" id="PS51708">
    <property type="entry name" value="CHAD"/>
    <property type="match status" value="1"/>
</dbReference>
<feature type="compositionally biased region" description="Basic and acidic residues" evidence="1">
    <location>
        <begin position="21"/>
        <end position="33"/>
    </location>
</feature>
<protein>
    <submittedName>
        <fullName evidence="3">CYTH and CHAD domain-containing protein</fullName>
    </submittedName>
</protein>
<dbReference type="Pfam" id="PF05235">
    <property type="entry name" value="CHAD"/>
    <property type="match status" value="1"/>
</dbReference>
<dbReference type="Gene3D" id="1.40.20.10">
    <property type="entry name" value="CHAD domain"/>
    <property type="match status" value="1"/>
</dbReference>
<name>A0ABY2JZ25_9MICC</name>
<dbReference type="InterPro" id="IPR033469">
    <property type="entry name" value="CYTH-like_dom_sf"/>
</dbReference>
<dbReference type="InterPro" id="IPR007899">
    <property type="entry name" value="CHAD_dom"/>
</dbReference>
<dbReference type="EMBL" id="SPKT01000012">
    <property type="protein sequence ID" value="TFH98994.1"/>
    <property type="molecule type" value="Genomic_DNA"/>
</dbReference>
<proteinExistence type="predicted"/>
<dbReference type="SMART" id="SM00880">
    <property type="entry name" value="CHAD"/>
    <property type="match status" value="1"/>
</dbReference>
<gene>
    <name evidence="3" type="ORF">E4A49_07260</name>
</gene>
<dbReference type="Gene3D" id="2.40.320.10">
    <property type="entry name" value="Hypothetical Protein Pfu-838710-001"/>
    <property type="match status" value="1"/>
</dbReference>
<dbReference type="Proteomes" id="UP000297477">
    <property type="component" value="Unassembled WGS sequence"/>
</dbReference>
<evidence type="ECO:0000313" key="4">
    <source>
        <dbReference type="Proteomes" id="UP000297477"/>
    </source>
</evidence>
<feature type="region of interest" description="Disordered" evidence="1">
    <location>
        <begin position="1"/>
        <end position="55"/>
    </location>
</feature>
<accession>A0ABY2JZ25</accession>
<reference evidence="3 4" key="1">
    <citation type="submission" date="2019-03" db="EMBL/GenBank/DDBJ databases">
        <title>Reclassification of Micrococcus aloeverae and Micrococcus yunnanensis as later heterotypic synonyms of Micrococcus luteus.</title>
        <authorList>
            <person name="Huang C.-H."/>
        </authorList>
    </citation>
    <scope>NUCLEOTIDE SEQUENCE [LARGE SCALE GENOMIC DNA]</scope>
    <source>
        <strain evidence="3 4">BCRC 12151</strain>
    </source>
</reference>
<sequence length="586" mass="62749">MTKKKTSTTSDAKKPRKHVKKPEGEAVEKKPEGEVVEDVGTRPADPAATGPVDEAATSFHDGDVIAAGQDGGEDAAVALEAEVTFVLDADAQLPDLSAVFDQGEVREQALRAVYLDTADLLLLRNQVTLRRREGGTDDGWHLKLPADADRLEVRTGLGSGAGRWAVPETHLQALAEHLGADWESVPEAERGLMPVAVLSTQRTEVDLLDASGAVVATLCDDRVEASPSGRAWRELEVELMPGAAPELLDLTVMHLAAQGVEPAGSPSKLGRALEKSLKRQAKGKGPKKKDPAGTLVMAYVAEQAAVIRAREAGVAADAPEAVHKSRVAIRRLRSTLRTFGALFDGEQAEALRKELGWYARRLGDPRDAEVVSARILADLDTVPRADYDGPVKTRAAEELGRRHAQAHAQLVKAQASPRYARLMDTLTEFVAAPPLVGEHGRKGKKVLPQMVADAVALTAETAQQARDAETAQERLTLLHETRKRAKAVRYAFEATAPAFGETAAARAADWEQVTEALGAVQDLEVVLPALRHVRDAAVAAGESSYTYGWLAGRLGQVQAEAEAQALPALEAALRHAEVKPKDLLDD</sequence>
<dbReference type="CDD" id="cd07374">
    <property type="entry name" value="CYTH-like_Pase"/>
    <property type="match status" value="1"/>
</dbReference>
<evidence type="ECO:0000313" key="3">
    <source>
        <dbReference type="EMBL" id="TFH98994.1"/>
    </source>
</evidence>
<dbReference type="PANTHER" id="PTHR39339:SF1">
    <property type="entry name" value="CHAD DOMAIN-CONTAINING PROTEIN"/>
    <property type="match status" value="1"/>
</dbReference>
<dbReference type="PANTHER" id="PTHR39339">
    <property type="entry name" value="SLR1444 PROTEIN"/>
    <property type="match status" value="1"/>
</dbReference>
<evidence type="ECO:0000256" key="1">
    <source>
        <dbReference type="SAM" id="MobiDB-lite"/>
    </source>
</evidence>
<feature type="domain" description="CHAD" evidence="2">
    <location>
        <begin position="289"/>
        <end position="574"/>
    </location>
</feature>
<dbReference type="InterPro" id="IPR023577">
    <property type="entry name" value="CYTH_domain"/>
</dbReference>
<dbReference type="RefSeq" id="WP_067189612.1">
    <property type="nucleotide sequence ID" value="NZ_SPKT01000012.1"/>
</dbReference>
<dbReference type="SMART" id="SM01118">
    <property type="entry name" value="CYTH"/>
    <property type="match status" value="1"/>
</dbReference>
<keyword evidence="4" id="KW-1185">Reference proteome</keyword>
<organism evidence="3 4">
    <name type="scientific">Micrococcus lylae</name>
    <dbReference type="NCBI Taxonomy" id="1273"/>
    <lineage>
        <taxon>Bacteria</taxon>
        <taxon>Bacillati</taxon>
        <taxon>Actinomycetota</taxon>
        <taxon>Actinomycetes</taxon>
        <taxon>Micrococcales</taxon>
        <taxon>Micrococcaceae</taxon>
        <taxon>Micrococcus</taxon>
    </lineage>
</organism>
<evidence type="ECO:0000259" key="2">
    <source>
        <dbReference type="PROSITE" id="PS51708"/>
    </source>
</evidence>
<comment type="caution">
    <text evidence="3">The sequence shown here is derived from an EMBL/GenBank/DDBJ whole genome shotgun (WGS) entry which is preliminary data.</text>
</comment>
<dbReference type="InterPro" id="IPR038186">
    <property type="entry name" value="CHAD_dom_sf"/>
</dbReference>